<proteinExistence type="predicted"/>
<dbReference type="InterPro" id="IPR018649">
    <property type="entry name" value="SHOCT"/>
</dbReference>
<dbReference type="Proteomes" id="UP001211987">
    <property type="component" value="Unassembled WGS sequence"/>
</dbReference>
<evidence type="ECO:0000259" key="1">
    <source>
        <dbReference type="Pfam" id="PF09851"/>
    </source>
</evidence>
<dbReference type="Pfam" id="PF09851">
    <property type="entry name" value="SHOCT"/>
    <property type="match status" value="1"/>
</dbReference>
<feature type="domain" description="SHOCT" evidence="1">
    <location>
        <begin position="260"/>
        <end position="286"/>
    </location>
</feature>
<evidence type="ECO:0000313" key="3">
    <source>
        <dbReference type="Proteomes" id="UP001211987"/>
    </source>
</evidence>
<reference evidence="2" key="1">
    <citation type="submission" date="2023-01" db="EMBL/GenBank/DDBJ databases">
        <title>Human gut microbiome strain richness.</title>
        <authorList>
            <person name="Chen-Liaw A."/>
        </authorList>
    </citation>
    <scope>NUCLEOTIDE SEQUENCE</scope>
    <source>
        <strain evidence="2">1001217st2_G6_1001217B_191108</strain>
    </source>
</reference>
<sequence length="289" mass="33497">MGVLIVIGLICFLFVTIIYSSQKKTYKKEEIITKKWLKEDEIRVQNSCKKLGVDYKQICTYNPGEISFFGPVTYPSLDYIDYVGCNFDDNAKRGTYCYWYDEKRDGIVFIGHTYGEEDKTEYFMSKENIIYYSNHEIISYTSDIKNEGKNISISGAAIGAVIAGGAGAIIGSRKDANKFSTEFVKHDDSKLYIYHKMQGEIKCLQIAQPSFYNWLKKYLPDKDYEYLQHNNNINNSVDNVNNAKIENVENVDNNMDISLRLEKLKKLYENNVISEEEYEEQRSRLLNSI</sequence>
<protein>
    <submittedName>
        <fullName evidence="2">SHOCT domain-containing protein</fullName>
    </submittedName>
</protein>
<gene>
    <name evidence="2" type="ORF">PM738_19485</name>
</gene>
<organism evidence="2 3">
    <name type="scientific">Thomasclavelia ramosa</name>
    <dbReference type="NCBI Taxonomy" id="1547"/>
    <lineage>
        <taxon>Bacteria</taxon>
        <taxon>Bacillati</taxon>
        <taxon>Bacillota</taxon>
        <taxon>Erysipelotrichia</taxon>
        <taxon>Erysipelotrichales</taxon>
        <taxon>Coprobacillaceae</taxon>
        <taxon>Thomasclavelia</taxon>
    </lineage>
</organism>
<dbReference type="AlphaFoldDB" id="A0AB35IS33"/>
<dbReference type="RefSeq" id="WP_272019383.1">
    <property type="nucleotide sequence ID" value="NZ_JAQLKE010000067.1"/>
</dbReference>
<dbReference type="EMBL" id="JAQLKE010000067">
    <property type="protein sequence ID" value="MDB7085963.1"/>
    <property type="molecule type" value="Genomic_DNA"/>
</dbReference>
<evidence type="ECO:0000313" key="2">
    <source>
        <dbReference type="EMBL" id="MDB7085963.1"/>
    </source>
</evidence>
<comment type="caution">
    <text evidence="2">The sequence shown here is derived from an EMBL/GenBank/DDBJ whole genome shotgun (WGS) entry which is preliminary data.</text>
</comment>
<accession>A0AB35IS33</accession>
<name>A0AB35IS33_9FIRM</name>